<evidence type="ECO:0000313" key="1">
    <source>
        <dbReference type="EMBL" id="AFM13980.1"/>
    </source>
</evidence>
<keyword evidence="2" id="KW-1185">Reference proteome</keyword>
<protein>
    <submittedName>
        <fullName evidence="1">Uncharacterized protein</fullName>
    </submittedName>
</protein>
<sequence length="88" mass="10446">MIIRAIQIIHRNREAHRLLLIFCKQLFLDCLYLQLESEINNVLVDPKNVLEPSYLMKLFTDADDLVTLKEQLIRIRKELGASYAKYNR</sequence>
<gene>
    <name evidence="1" type="ordered locus">Turpa_3342</name>
</gene>
<reference evidence="1 2" key="1">
    <citation type="submission" date="2012-06" db="EMBL/GenBank/DDBJ databases">
        <title>The complete chromosome of genome of Turneriella parva DSM 21527.</title>
        <authorList>
            <consortium name="US DOE Joint Genome Institute (JGI-PGF)"/>
            <person name="Lucas S."/>
            <person name="Han J."/>
            <person name="Lapidus A."/>
            <person name="Bruce D."/>
            <person name="Goodwin L."/>
            <person name="Pitluck S."/>
            <person name="Peters L."/>
            <person name="Kyrpides N."/>
            <person name="Mavromatis K."/>
            <person name="Ivanova N."/>
            <person name="Mikhailova N."/>
            <person name="Chertkov O."/>
            <person name="Detter J.C."/>
            <person name="Tapia R."/>
            <person name="Han C."/>
            <person name="Land M."/>
            <person name="Hauser L."/>
            <person name="Markowitz V."/>
            <person name="Cheng J.-F."/>
            <person name="Hugenholtz P."/>
            <person name="Woyke T."/>
            <person name="Wu D."/>
            <person name="Gronow S."/>
            <person name="Wellnitz S."/>
            <person name="Brambilla E."/>
            <person name="Klenk H.-P."/>
            <person name="Eisen J.A."/>
        </authorList>
    </citation>
    <scope>NUCLEOTIDE SEQUENCE [LARGE SCALE GENOMIC DNA]</scope>
    <source>
        <strain evidence="2">ATCC BAA-1111 / DSM 21527 / NCTC 11395 / H</strain>
    </source>
</reference>
<evidence type="ECO:0000313" key="2">
    <source>
        <dbReference type="Proteomes" id="UP000006048"/>
    </source>
</evidence>
<dbReference type="STRING" id="869212.Turpa_3342"/>
<name>I4B9M3_TURPD</name>
<dbReference type="KEGG" id="tpx:Turpa_3342"/>
<organism evidence="1 2">
    <name type="scientific">Turneriella parva (strain ATCC BAA-1111 / DSM 21527 / NCTC 11395 / H)</name>
    <name type="common">Leptospira parva</name>
    <dbReference type="NCBI Taxonomy" id="869212"/>
    <lineage>
        <taxon>Bacteria</taxon>
        <taxon>Pseudomonadati</taxon>
        <taxon>Spirochaetota</taxon>
        <taxon>Spirochaetia</taxon>
        <taxon>Leptospirales</taxon>
        <taxon>Leptospiraceae</taxon>
        <taxon>Turneriella</taxon>
    </lineage>
</organism>
<dbReference type="Proteomes" id="UP000006048">
    <property type="component" value="Chromosome"/>
</dbReference>
<accession>I4B9M3</accession>
<proteinExistence type="predicted"/>
<dbReference type="EMBL" id="CP002959">
    <property type="protein sequence ID" value="AFM13980.1"/>
    <property type="molecule type" value="Genomic_DNA"/>
</dbReference>
<dbReference type="AlphaFoldDB" id="I4B9M3"/>
<dbReference type="HOGENOM" id="CLU_2468147_0_0_12"/>